<proteinExistence type="predicted"/>
<dbReference type="AlphaFoldDB" id="A0A0M2EXU9"/>
<dbReference type="Proteomes" id="UP000029435">
    <property type="component" value="Unassembled WGS sequence"/>
</dbReference>
<evidence type="ECO:0000313" key="2">
    <source>
        <dbReference type="EMBL" id="KGA31362.1"/>
    </source>
</evidence>
<sequence>MSIKTISKIIIAYTLLLFSVHCYADDEEYAIPDELYVIFEESGFDDVELDESMIKGSSLIIIFSDFNLKYNRYLNAVRAVCSEVQKDKDFLNDYEIDEIVAQNLMESVQAVFKDASKNCLLMPKDDNKNFIDDHTIMVKLK</sequence>
<comment type="caution">
    <text evidence="2">The sequence shown here is derived from an EMBL/GenBank/DDBJ whole genome shotgun (WGS) entry which is preliminary data.</text>
</comment>
<dbReference type="RefSeq" id="WP_039318111.1">
    <property type="nucleotide sequence ID" value="NZ_JQOD01000012.1"/>
</dbReference>
<evidence type="ECO:0000313" key="3">
    <source>
        <dbReference type="Proteomes" id="UP000029435"/>
    </source>
</evidence>
<feature type="signal peptide" evidence="1">
    <location>
        <begin position="1"/>
        <end position="24"/>
    </location>
</feature>
<reference evidence="2 3" key="1">
    <citation type="submission" date="2014-08" db="EMBL/GenBank/DDBJ databases">
        <title>Genome sequences of NCPPB Pectobacterium isolates.</title>
        <authorList>
            <person name="Glover R.H."/>
            <person name="Sapp M."/>
            <person name="Elphinstone J."/>
        </authorList>
    </citation>
    <scope>NUCLEOTIDE SEQUENCE [LARGE SCALE GENOMIC DNA]</scope>
    <source>
        <strain evidence="2 3">LMG 21372</strain>
    </source>
</reference>
<organism evidence="2 3">
    <name type="scientific">Pectobacterium brasiliense</name>
    <dbReference type="NCBI Taxonomy" id="180957"/>
    <lineage>
        <taxon>Bacteria</taxon>
        <taxon>Pseudomonadati</taxon>
        <taxon>Pseudomonadota</taxon>
        <taxon>Gammaproteobacteria</taxon>
        <taxon>Enterobacterales</taxon>
        <taxon>Pectobacteriaceae</taxon>
        <taxon>Pectobacterium</taxon>
    </lineage>
</organism>
<dbReference type="EMBL" id="JQOD01000012">
    <property type="protein sequence ID" value="KGA31362.1"/>
    <property type="molecule type" value="Genomic_DNA"/>
</dbReference>
<evidence type="ECO:0000256" key="1">
    <source>
        <dbReference type="SAM" id="SignalP"/>
    </source>
</evidence>
<feature type="chain" id="PRO_5005632495" evidence="1">
    <location>
        <begin position="25"/>
        <end position="141"/>
    </location>
</feature>
<protein>
    <submittedName>
        <fullName evidence="2">Uncharacterized protein</fullName>
    </submittedName>
</protein>
<keyword evidence="1" id="KW-0732">Signal</keyword>
<accession>A0A0M2EXU9</accession>
<gene>
    <name evidence="2" type="ORF">KU74_21405</name>
</gene>
<name>A0A0M2EXU9_9GAMM</name>